<organism evidence="2 3">
    <name type="scientific">Phlebiopsis gigantea (strain 11061_1 CR5-6)</name>
    <name type="common">White-rot fungus</name>
    <name type="synonym">Peniophora gigantea</name>
    <dbReference type="NCBI Taxonomy" id="745531"/>
    <lineage>
        <taxon>Eukaryota</taxon>
        <taxon>Fungi</taxon>
        <taxon>Dikarya</taxon>
        <taxon>Basidiomycota</taxon>
        <taxon>Agaricomycotina</taxon>
        <taxon>Agaricomycetes</taxon>
        <taxon>Polyporales</taxon>
        <taxon>Phanerochaetaceae</taxon>
        <taxon>Phlebiopsis</taxon>
    </lineage>
</organism>
<dbReference type="Proteomes" id="UP000053257">
    <property type="component" value="Unassembled WGS sequence"/>
</dbReference>
<keyword evidence="3" id="KW-1185">Reference proteome</keyword>
<feature type="region of interest" description="Disordered" evidence="1">
    <location>
        <begin position="17"/>
        <end position="54"/>
    </location>
</feature>
<protein>
    <submittedName>
        <fullName evidence="2">Uncharacterized protein</fullName>
    </submittedName>
</protein>
<evidence type="ECO:0000313" key="3">
    <source>
        <dbReference type="Proteomes" id="UP000053257"/>
    </source>
</evidence>
<sequence>MVCYCESMIILVRARASTKNSSLKAARPTRTSICDGSAPRAPCDAAPHSGASDPRRIECTCRSHHPSAGSEGRICCRPGSNLRRRRSRPAGPDCDRSSGQATIRLGATG</sequence>
<accession>A0A0C3RZL8</accession>
<evidence type="ECO:0000313" key="2">
    <source>
        <dbReference type="EMBL" id="KIP07851.1"/>
    </source>
</evidence>
<dbReference type="HOGENOM" id="CLU_2184914_0_0_1"/>
<evidence type="ECO:0000256" key="1">
    <source>
        <dbReference type="SAM" id="MobiDB-lite"/>
    </source>
</evidence>
<dbReference type="EMBL" id="KN840489">
    <property type="protein sequence ID" value="KIP07851.1"/>
    <property type="molecule type" value="Genomic_DNA"/>
</dbReference>
<name>A0A0C3RZL8_PHLG1</name>
<proteinExistence type="predicted"/>
<dbReference type="AlphaFoldDB" id="A0A0C3RZL8"/>
<feature type="region of interest" description="Disordered" evidence="1">
    <location>
        <begin position="79"/>
        <end position="109"/>
    </location>
</feature>
<feature type="compositionally biased region" description="Polar residues" evidence="1">
    <location>
        <begin position="17"/>
        <end position="34"/>
    </location>
</feature>
<reference evidence="2 3" key="1">
    <citation type="journal article" date="2014" name="PLoS Genet.">
        <title>Analysis of the Phlebiopsis gigantea genome, transcriptome and secretome provides insight into its pioneer colonization strategies of wood.</title>
        <authorList>
            <person name="Hori C."/>
            <person name="Ishida T."/>
            <person name="Igarashi K."/>
            <person name="Samejima M."/>
            <person name="Suzuki H."/>
            <person name="Master E."/>
            <person name="Ferreira P."/>
            <person name="Ruiz-Duenas F.J."/>
            <person name="Held B."/>
            <person name="Canessa P."/>
            <person name="Larrondo L.F."/>
            <person name="Schmoll M."/>
            <person name="Druzhinina I.S."/>
            <person name="Kubicek C.P."/>
            <person name="Gaskell J.A."/>
            <person name="Kersten P."/>
            <person name="St John F."/>
            <person name="Glasner J."/>
            <person name="Sabat G."/>
            <person name="Splinter BonDurant S."/>
            <person name="Syed K."/>
            <person name="Yadav J."/>
            <person name="Mgbeahuruike A.C."/>
            <person name="Kovalchuk A."/>
            <person name="Asiegbu F.O."/>
            <person name="Lackner G."/>
            <person name="Hoffmeister D."/>
            <person name="Rencoret J."/>
            <person name="Gutierrez A."/>
            <person name="Sun H."/>
            <person name="Lindquist E."/>
            <person name="Barry K."/>
            <person name="Riley R."/>
            <person name="Grigoriev I.V."/>
            <person name="Henrissat B."/>
            <person name="Kues U."/>
            <person name="Berka R.M."/>
            <person name="Martinez A.T."/>
            <person name="Covert S.F."/>
            <person name="Blanchette R.A."/>
            <person name="Cullen D."/>
        </authorList>
    </citation>
    <scope>NUCLEOTIDE SEQUENCE [LARGE SCALE GENOMIC DNA]</scope>
    <source>
        <strain evidence="2 3">11061_1 CR5-6</strain>
    </source>
</reference>
<gene>
    <name evidence="2" type="ORF">PHLGIDRAFT_404669</name>
</gene>